<gene>
    <name evidence="1" type="ORF">HU200_046096</name>
</gene>
<sequence>MPASASTGSS</sequence>
<comment type="caution">
    <text evidence="1">The sequence shown here is derived from an EMBL/GenBank/DDBJ whole genome shotgun (WGS) entry which is preliminary data.</text>
</comment>
<organism evidence="1 2">
    <name type="scientific">Digitaria exilis</name>
    <dbReference type="NCBI Taxonomy" id="1010633"/>
    <lineage>
        <taxon>Eukaryota</taxon>
        <taxon>Viridiplantae</taxon>
        <taxon>Streptophyta</taxon>
        <taxon>Embryophyta</taxon>
        <taxon>Tracheophyta</taxon>
        <taxon>Spermatophyta</taxon>
        <taxon>Magnoliopsida</taxon>
        <taxon>Liliopsida</taxon>
        <taxon>Poales</taxon>
        <taxon>Poaceae</taxon>
        <taxon>PACMAD clade</taxon>
        <taxon>Panicoideae</taxon>
        <taxon>Panicodae</taxon>
        <taxon>Paniceae</taxon>
        <taxon>Anthephorinae</taxon>
        <taxon>Digitaria</taxon>
    </lineage>
</organism>
<protein>
    <submittedName>
        <fullName evidence="1">Uncharacterized protein</fullName>
    </submittedName>
</protein>
<evidence type="ECO:0000313" key="1">
    <source>
        <dbReference type="EMBL" id="KAF8679312.1"/>
    </source>
</evidence>
<dbReference type="EMBL" id="JACEFO010002125">
    <property type="protein sequence ID" value="KAF8679312.1"/>
    <property type="molecule type" value="Genomic_DNA"/>
</dbReference>
<name>A0A835BAJ6_9POAL</name>
<reference evidence="1" key="1">
    <citation type="submission" date="2020-07" db="EMBL/GenBank/DDBJ databases">
        <title>Genome sequence and genetic diversity analysis of an under-domesticated orphan crop, white fonio (Digitaria exilis).</title>
        <authorList>
            <person name="Bennetzen J.L."/>
            <person name="Chen S."/>
            <person name="Ma X."/>
            <person name="Wang X."/>
            <person name="Yssel A.E.J."/>
            <person name="Chaluvadi S.R."/>
            <person name="Johnson M."/>
            <person name="Gangashetty P."/>
            <person name="Hamidou F."/>
            <person name="Sanogo M.D."/>
            <person name="Zwaenepoel A."/>
            <person name="Wallace J."/>
            <person name="Van De Peer Y."/>
            <person name="Van Deynze A."/>
        </authorList>
    </citation>
    <scope>NUCLEOTIDE SEQUENCE</scope>
    <source>
        <tissue evidence="1">Leaves</tissue>
    </source>
</reference>
<accession>A0A835BAJ6</accession>
<keyword evidence="2" id="KW-1185">Reference proteome</keyword>
<evidence type="ECO:0000313" key="2">
    <source>
        <dbReference type="Proteomes" id="UP000636709"/>
    </source>
</evidence>
<dbReference type="Proteomes" id="UP000636709">
    <property type="component" value="Unassembled WGS sequence"/>
</dbReference>
<proteinExistence type="predicted"/>